<dbReference type="AlphaFoldDB" id="I3UQX4"/>
<feature type="region of interest" description="Disordered" evidence="1">
    <location>
        <begin position="1"/>
        <end position="20"/>
    </location>
</feature>
<accession>I3UQX4</accession>
<reference evidence="2 3" key="1">
    <citation type="journal article" date="2012" name="J. Bacteriol.">
        <title>Complete Genome Sequence of the Naphthalene-Degrading Pseudomonas putida Strain ND6.</title>
        <authorList>
            <person name="Li S."/>
            <person name="Zhao H."/>
            <person name="Li Y."/>
            <person name="Niu S."/>
            <person name="Cai B."/>
        </authorList>
    </citation>
    <scope>NUCLEOTIDE SEQUENCE [LARGE SCALE GENOMIC DNA]</scope>
    <source>
        <strain evidence="2 3">ND6</strain>
    </source>
</reference>
<name>I3UQX4_PSEPU</name>
<sequence length="40" mass="4549">MLALCERASSRMGPAQFPRTEHYPRPKVSYSGITHLVFVD</sequence>
<evidence type="ECO:0000313" key="2">
    <source>
        <dbReference type="EMBL" id="AFK67895.1"/>
    </source>
</evidence>
<organism evidence="2 3">
    <name type="scientific">Pseudomonas putida ND6</name>
    <dbReference type="NCBI Taxonomy" id="231023"/>
    <lineage>
        <taxon>Bacteria</taxon>
        <taxon>Pseudomonadati</taxon>
        <taxon>Pseudomonadota</taxon>
        <taxon>Gammaproteobacteria</taxon>
        <taxon>Pseudomonadales</taxon>
        <taxon>Pseudomonadaceae</taxon>
        <taxon>Pseudomonas</taxon>
    </lineage>
</organism>
<dbReference type="Proteomes" id="UP000005268">
    <property type="component" value="Chromosome"/>
</dbReference>
<evidence type="ECO:0000313" key="3">
    <source>
        <dbReference type="Proteomes" id="UP000005268"/>
    </source>
</evidence>
<proteinExistence type="predicted"/>
<dbReference type="HOGENOM" id="CLU_3295229_0_0_6"/>
<protein>
    <submittedName>
        <fullName evidence="2">Uncharacterized protein</fullName>
    </submittedName>
</protein>
<dbReference type="EMBL" id="CP003588">
    <property type="protein sequence ID" value="AFK67895.1"/>
    <property type="molecule type" value="Genomic_DNA"/>
</dbReference>
<evidence type="ECO:0000256" key="1">
    <source>
        <dbReference type="SAM" id="MobiDB-lite"/>
    </source>
</evidence>
<gene>
    <name evidence="2" type="ORF">YSA_02072</name>
</gene>
<dbReference type="KEGG" id="ppi:YSA_02072"/>